<dbReference type="Pfam" id="PF13560">
    <property type="entry name" value="HTH_31"/>
    <property type="match status" value="1"/>
</dbReference>
<dbReference type="Proteomes" id="UP000036471">
    <property type="component" value="Unassembled WGS sequence"/>
</dbReference>
<accession>A0ABR5HIZ2</accession>
<keyword evidence="3" id="KW-1185">Reference proteome</keyword>
<reference evidence="2 3" key="1">
    <citation type="submission" date="2014-11" db="EMBL/GenBank/DDBJ databases">
        <title>Comparative genomics of Methylobacterium species.</title>
        <authorList>
            <person name="Chaudhry V."/>
            <person name="Patil P.B."/>
        </authorList>
    </citation>
    <scope>NUCLEOTIDE SEQUENCE [LARGE SCALE GENOMIC DNA]</scope>
    <source>
        <strain evidence="2 3">SE3.6</strain>
    </source>
</reference>
<feature type="domain" description="HTH cro/C1-type" evidence="1">
    <location>
        <begin position="15"/>
        <end position="70"/>
    </location>
</feature>
<name>A0ABR5HIZ2_9HYPH</name>
<sequence length="85" mass="9000">MIAVSDWHARVGRRVSAFRAAHGLTLAEMAGRIGCGGPERLAAIEAGADDIRLDDLERIGAGIGCEVPELLEADEGEWTREVGEG</sequence>
<dbReference type="SUPFAM" id="SSF47413">
    <property type="entry name" value="lambda repressor-like DNA-binding domains"/>
    <property type="match status" value="1"/>
</dbReference>
<dbReference type="SMART" id="SM00530">
    <property type="entry name" value="HTH_XRE"/>
    <property type="match status" value="1"/>
</dbReference>
<dbReference type="CDD" id="cd00093">
    <property type="entry name" value="HTH_XRE"/>
    <property type="match status" value="1"/>
</dbReference>
<gene>
    <name evidence="2" type="ORF">QR79_01165</name>
</gene>
<dbReference type="EMBL" id="JTHG01000011">
    <property type="protein sequence ID" value="KMO26683.1"/>
    <property type="molecule type" value="Genomic_DNA"/>
</dbReference>
<proteinExistence type="predicted"/>
<evidence type="ECO:0000259" key="1">
    <source>
        <dbReference type="PROSITE" id="PS50943"/>
    </source>
</evidence>
<evidence type="ECO:0000313" key="3">
    <source>
        <dbReference type="Proteomes" id="UP000036471"/>
    </source>
</evidence>
<organism evidence="2 3">
    <name type="scientific">Methylobacterium indicum</name>
    <dbReference type="NCBI Taxonomy" id="1775910"/>
    <lineage>
        <taxon>Bacteria</taxon>
        <taxon>Pseudomonadati</taxon>
        <taxon>Pseudomonadota</taxon>
        <taxon>Alphaproteobacteria</taxon>
        <taxon>Hyphomicrobiales</taxon>
        <taxon>Methylobacteriaceae</taxon>
        <taxon>Methylobacterium</taxon>
    </lineage>
</organism>
<dbReference type="InterPro" id="IPR010982">
    <property type="entry name" value="Lambda_DNA-bd_dom_sf"/>
</dbReference>
<dbReference type="PROSITE" id="PS50943">
    <property type="entry name" value="HTH_CROC1"/>
    <property type="match status" value="1"/>
</dbReference>
<dbReference type="InterPro" id="IPR001387">
    <property type="entry name" value="Cro/C1-type_HTH"/>
</dbReference>
<protein>
    <recommendedName>
        <fullName evidence="1">HTH cro/C1-type domain-containing protein</fullName>
    </recommendedName>
</protein>
<evidence type="ECO:0000313" key="2">
    <source>
        <dbReference type="EMBL" id="KMO26683.1"/>
    </source>
</evidence>
<dbReference type="RefSeq" id="WP_048427555.1">
    <property type="nucleotide sequence ID" value="NZ_JTHF01000087.1"/>
</dbReference>
<dbReference type="Gene3D" id="1.10.260.40">
    <property type="entry name" value="lambda repressor-like DNA-binding domains"/>
    <property type="match status" value="1"/>
</dbReference>
<comment type="caution">
    <text evidence="2">The sequence shown here is derived from an EMBL/GenBank/DDBJ whole genome shotgun (WGS) entry which is preliminary data.</text>
</comment>